<evidence type="ECO:0000256" key="17">
    <source>
        <dbReference type="RuleBase" id="RU000384"/>
    </source>
</evidence>
<comment type="caution">
    <text evidence="22">The sequence shown here is derived from an EMBL/GenBank/DDBJ whole genome shotgun (WGS) entry which is preliminary data.</text>
</comment>
<dbReference type="InterPro" id="IPR008147">
    <property type="entry name" value="Gln_synt_N"/>
</dbReference>
<dbReference type="InterPro" id="IPR014746">
    <property type="entry name" value="Gln_synth/guanido_kin_cat_dom"/>
</dbReference>
<protein>
    <recommendedName>
        <fullName evidence="4 18">Glutamine synthetase</fullName>
        <ecNumber evidence="3 18">6.3.1.2</ecNumber>
    </recommendedName>
</protein>
<dbReference type="PROSITE" id="PS00181">
    <property type="entry name" value="GLNA_ATP"/>
    <property type="match status" value="1"/>
</dbReference>
<name>A0A7C4RYZ9_FERPE</name>
<dbReference type="FunFam" id="3.10.20.70:FF:000005">
    <property type="entry name" value="Glutamine synthetase"/>
    <property type="match status" value="1"/>
</dbReference>
<dbReference type="EMBL" id="DSZT01000244">
    <property type="protein sequence ID" value="HGU42736.1"/>
    <property type="molecule type" value="Genomic_DNA"/>
</dbReference>
<dbReference type="PROSITE" id="PS51986">
    <property type="entry name" value="GS_BETA_GRASP"/>
    <property type="match status" value="1"/>
</dbReference>
<feature type="binding site" evidence="12">
    <location>
        <position position="318"/>
    </location>
    <ligand>
        <name>L-glutamate</name>
        <dbReference type="ChEBI" id="CHEBI:29985"/>
    </ligand>
</feature>
<evidence type="ECO:0000256" key="5">
    <source>
        <dbReference type="ARBA" id="ARBA00022490"/>
    </source>
</evidence>
<comment type="catalytic activity">
    <reaction evidence="11 18">
        <text>L-glutamate + NH4(+) + ATP = L-glutamine + ADP + phosphate + H(+)</text>
        <dbReference type="Rhea" id="RHEA:16169"/>
        <dbReference type="ChEBI" id="CHEBI:15378"/>
        <dbReference type="ChEBI" id="CHEBI:28938"/>
        <dbReference type="ChEBI" id="CHEBI:29985"/>
        <dbReference type="ChEBI" id="CHEBI:30616"/>
        <dbReference type="ChEBI" id="CHEBI:43474"/>
        <dbReference type="ChEBI" id="CHEBI:58359"/>
        <dbReference type="ChEBI" id="CHEBI:456216"/>
        <dbReference type="EC" id="6.3.1.2"/>
    </reaction>
</comment>
<evidence type="ECO:0000256" key="7">
    <source>
        <dbReference type="ARBA" id="ARBA00022723"/>
    </source>
</evidence>
<evidence type="ECO:0000256" key="11">
    <source>
        <dbReference type="ARBA" id="ARBA00049436"/>
    </source>
</evidence>
<evidence type="ECO:0000256" key="16">
    <source>
        <dbReference type="PROSITE-ProRule" id="PRU01330"/>
    </source>
</evidence>
<sequence>MASNKEITREELFRFVEENQVRFVRLQFTDINGMMKNVEIPVDELETALESGIMFDGSSVEGFARLHESDMYLKPDLRTVAMLPWTFDGHRSARIICDVYNDSEHPFEGDPRYRLKLVEEKARKMGFIPYAGPEVEFFILPRQNNRPVFEFLDSGSYFDLLPVDIAEHIRTEVSVHLEEMGLDVETTHHEVAPSQHEVDFRYAEPVIAADNVQTVKLVIKTLAIKNNLYATFMPKPFFGVNGSGMHVHMSLFTLDGKNAFYDESAPDGISQVMKYFIGGLIAHAREITAITNPTVNSYKRLVPGYEAPVNIAWSKGNRTALIRIPKARGKATRIEYRSPDPSCNPYLAFAVILAAGLDGIEKKIEPPAAVEENIYQMSESEKQKRGIYRLPANLKEALNEAENSKLVREVLGEHIWEKFLKLKEREWWEYSTAVTEWERKKYENI</sequence>
<keyword evidence="10 14" id="KW-0460">Magnesium</keyword>
<dbReference type="InterPro" id="IPR027303">
    <property type="entry name" value="Gln_synth_gly_rich_site"/>
</dbReference>
<dbReference type="GO" id="GO:0005524">
    <property type="term" value="F:ATP binding"/>
    <property type="evidence" value="ECO:0007669"/>
    <property type="project" value="UniProtKB-KW"/>
</dbReference>
<keyword evidence="5" id="KW-0963">Cytoplasm</keyword>
<dbReference type="GO" id="GO:0046872">
    <property type="term" value="F:metal ion binding"/>
    <property type="evidence" value="ECO:0007669"/>
    <property type="project" value="UniProtKB-KW"/>
</dbReference>
<feature type="binding site" evidence="13">
    <location>
        <position position="318"/>
    </location>
    <ligand>
        <name>ATP</name>
        <dbReference type="ChEBI" id="CHEBI:30616"/>
    </ligand>
</feature>
<organism evidence="22">
    <name type="scientific">Fervidobacterium pennivorans</name>
    <dbReference type="NCBI Taxonomy" id="93466"/>
    <lineage>
        <taxon>Bacteria</taxon>
        <taxon>Thermotogati</taxon>
        <taxon>Thermotogota</taxon>
        <taxon>Thermotogae</taxon>
        <taxon>Thermotogales</taxon>
        <taxon>Fervidobacteriaceae</taxon>
        <taxon>Fervidobacterium</taxon>
    </lineage>
</organism>
<dbReference type="PROSITE" id="PS00180">
    <property type="entry name" value="GLNA_1"/>
    <property type="match status" value="1"/>
</dbReference>
<evidence type="ECO:0000256" key="1">
    <source>
        <dbReference type="ARBA" id="ARBA00004496"/>
    </source>
</evidence>
<evidence type="ECO:0000256" key="15">
    <source>
        <dbReference type="PIRSR" id="PIRSR604809-50"/>
    </source>
</evidence>
<feature type="binding site" evidence="14">
    <location>
        <position position="197"/>
    </location>
    <ligand>
        <name>Mg(2+)</name>
        <dbReference type="ChEBI" id="CHEBI:18420"/>
        <label>1</label>
    </ligand>
</feature>
<dbReference type="SUPFAM" id="SSF54368">
    <property type="entry name" value="Glutamine synthetase, N-terminal domain"/>
    <property type="match status" value="1"/>
</dbReference>
<dbReference type="PROSITE" id="PS51987">
    <property type="entry name" value="GS_CATALYTIC"/>
    <property type="match status" value="1"/>
</dbReference>
<feature type="binding site" evidence="14">
    <location>
        <position position="246"/>
    </location>
    <ligand>
        <name>Mg(2+)</name>
        <dbReference type="ChEBI" id="CHEBI:18420"/>
        <label>1</label>
    </ligand>
</feature>
<evidence type="ECO:0000256" key="13">
    <source>
        <dbReference type="PIRSR" id="PIRSR604809-2"/>
    </source>
</evidence>
<evidence type="ECO:0000313" key="22">
    <source>
        <dbReference type="EMBL" id="HGU42736.1"/>
    </source>
</evidence>
<dbReference type="Pfam" id="PF03951">
    <property type="entry name" value="Gln-synt_N"/>
    <property type="match status" value="1"/>
</dbReference>
<dbReference type="PANTHER" id="PTHR43785:SF12">
    <property type="entry name" value="TYPE-1 GLUTAMINE SYNTHETASE 2"/>
    <property type="match status" value="1"/>
</dbReference>
<dbReference type="InterPro" id="IPR036651">
    <property type="entry name" value="Gln_synt_N_sf"/>
</dbReference>
<evidence type="ECO:0000256" key="6">
    <source>
        <dbReference type="ARBA" id="ARBA00022598"/>
    </source>
</evidence>
<evidence type="ECO:0000259" key="19">
    <source>
        <dbReference type="PROSITE" id="PS51986"/>
    </source>
</evidence>
<feature type="binding site" evidence="14">
    <location>
        <position position="335"/>
    </location>
    <ligand>
        <name>Mg(2+)</name>
        <dbReference type="ChEBI" id="CHEBI:18420"/>
        <label>1</label>
    </ligand>
</feature>
<evidence type="ECO:0000256" key="14">
    <source>
        <dbReference type="PIRSR" id="PIRSR604809-3"/>
    </source>
</evidence>
<evidence type="ECO:0000256" key="12">
    <source>
        <dbReference type="PIRSR" id="PIRSR604809-1"/>
    </source>
</evidence>
<feature type="binding site" evidence="12">
    <location>
        <begin position="241"/>
        <end position="242"/>
    </location>
    <ligand>
        <name>L-glutamate</name>
        <dbReference type="ChEBI" id="CHEBI:29985"/>
    </ligand>
</feature>
<dbReference type="Pfam" id="PF00120">
    <property type="entry name" value="Gln-synt_C"/>
    <property type="match status" value="1"/>
</dbReference>
<evidence type="ECO:0000256" key="2">
    <source>
        <dbReference type="ARBA" id="ARBA00009897"/>
    </source>
</evidence>
<evidence type="ECO:0000256" key="4">
    <source>
        <dbReference type="ARBA" id="ARBA00021364"/>
    </source>
</evidence>
<feature type="binding site" evidence="14">
    <location>
        <position position="190"/>
    </location>
    <ligand>
        <name>Mg(2+)</name>
        <dbReference type="ChEBI" id="CHEBI:18420"/>
        <label>1</label>
    </ligand>
</feature>
<feature type="binding site" evidence="13">
    <location>
        <position position="185"/>
    </location>
    <ligand>
        <name>ATP</name>
        <dbReference type="ChEBI" id="CHEBI:30616"/>
    </ligand>
</feature>
<comment type="subcellular location">
    <subcellularLocation>
        <location evidence="1">Cytoplasm</location>
    </subcellularLocation>
</comment>
<evidence type="ECO:0000259" key="20">
    <source>
        <dbReference type="PROSITE" id="PS51987"/>
    </source>
</evidence>
<keyword evidence="6 18" id="KW-0436">Ligase</keyword>
<dbReference type="FunFam" id="3.30.590.10:FF:000003">
    <property type="entry name" value="Glutamine synthetase 2"/>
    <property type="match status" value="1"/>
</dbReference>
<dbReference type="GO" id="GO:0006542">
    <property type="term" value="P:glutamine biosynthetic process"/>
    <property type="evidence" value="ECO:0007669"/>
    <property type="project" value="InterPro"/>
</dbReference>
<feature type="binding site" evidence="13">
    <location>
        <position position="330"/>
    </location>
    <ligand>
        <name>ATP</name>
        <dbReference type="ChEBI" id="CHEBI:30616"/>
    </ligand>
</feature>
<dbReference type="EMBL" id="DTBH01000023">
    <property type="protein sequence ID" value="HGQ76499.1"/>
    <property type="molecule type" value="Genomic_DNA"/>
</dbReference>
<feature type="binding site" evidence="13">
    <location>
        <begin position="200"/>
        <end position="202"/>
    </location>
    <ligand>
        <name>ATP</name>
        <dbReference type="ChEBI" id="CHEBI:30616"/>
    </ligand>
</feature>
<dbReference type="InterPro" id="IPR008146">
    <property type="entry name" value="Gln_synth_cat_dom"/>
</dbReference>
<gene>
    <name evidence="22" type="primary">glnA</name>
    <name evidence="22" type="ORF">ENT72_07480</name>
    <name evidence="21" type="ORF">ENU12_00920</name>
</gene>
<evidence type="ECO:0000256" key="9">
    <source>
        <dbReference type="ARBA" id="ARBA00022840"/>
    </source>
</evidence>
<evidence type="ECO:0000256" key="8">
    <source>
        <dbReference type="ARBA" id="ARBA00022741"/>
    </source>
</evidence>
<comment type="similarity">
    <text evidence="2 16 17">Belongs to the glutamine synthetase family.</text>
</comment>
<keyword evidence="15" id="KW-0597">Phosphoprotein</keyword>
<dbReference type="GO" id="GO:0004356">
    <property type="term" value="F:glutamine synthetase activity"/>
    <property type="evidence" value="ECO:0007669"/>
    <property type="project" value="UniProtKB-EC"/>
</dbReference>
<dbReference type="InterPro" id="IPR027302">
    <property type="entry name" value="Gln_synth_N_conserv_site"/>
</dbReference>
<proteinExistence type="inferred from homology"/>
<feature type="binding site" evidence="12">
    <location>
        <position position="300"/>
    </location>
    <ligand>
        <name>L-glutamate</name>
        <dbReference type="ChEBI" id="CHEBI:29985"/>
    </ligand>
</feature>
<evidence type="ECO:0000256" key="10">
    <source>
        <dbReference type="ARBA" id="ARBA00022842"/>
    </source>
</evidence>
<keyword evidence="8 13" id="KW-0547">Nucleotide-binding</keyword>
<feature type="binding site" evidence="13">
    <location>
        <begin position="248"/>
        <end position="250"/>
    </location>
    <ligand>
        <name>ATP</name>
        <dbReference type="ChEBI" id="CHEBI:30616"/>
    </ligand>
</feature>
<dbReference type="InterPro" id="IPR004809">
    <property type="entry name" value="Gln_synth_I"/>
</dbReference>
<dbReference type="PANTHER" id="PTHR43785">
    <property type="entry name" value="GAMMA-GLUTAMYLPUTRESCINE SYNTHETASE"/>
    <property type="match status" value="1"/>
</dbReference>
<dbReference type="EC" id="6.3.1.2" evidence="3 18"/>
<feature type="modified residue" description="O-AMP-tyrosine" evidence="15">
    <location>
        <position position="375"/>
    </location>
</feature>
<comment type="cofactor">
    <cofactor evidence="14">
        <name>Mg(2+)</name>
        <dbReference type="ChEBI" id="CHEBI:18420"/>
    </cofactor>
    <text evidence="14">Binds 2 Mg(2+) ions per subunit.</text>
</comment>
<feature type="domain" description="GS catalytic" evidence="20">
    <location>
        <begin position="111"/>
        <end position="445"/>
    </location>
</feature>
<dbReference type="NCBIfam" id="TIGR00653">
    <property type="entry name" value="GlnA"/>
    <property type="match status" value="1"/>
</dbReference>
<dbReference type="SUPFAM" id="SSF55931">
    <property type="entry name" value="Glutamine synthetase/guanido kinase"/>
    <property type="match status" value="1"/>
</dbReference>
<evidence type="ECO:0000313" key="21">
    <source>
        <dbReference type="EMBL" id="HGQ76499.1"/>
    </source>
</evidence>
<accession>A0A7C4RYZ9</accession>
<dbReference type="Gene3D" id="3.30.590.10">
    <property type="entry name" value="Glutamine synthetase/guanido kinase, catalytic domain"/>
    <property type="match status" value="1"/>
</dbReference>
<feature type="domain" description="GS beta-grasp" evidence="19">
    <location>
        <begin position="19"/>
        <end position="104"/>
    </location>
</feature>
<feature type="binding site" evidence="14">
    <location>
        <position position="134"/>
    </location>
    <ligand>
        <name>Mg(2+)</name>
        <dbReference type="ChEBI" id="CHEBI:18420"/>
        <label>1</label>
    </ligand>
</feature>
<keyword evidence="9 13" id="KW-0067">ATP-binding</keyword>
<dbReference type="SMART" id="SM01230">
    <property type="entry name" value="Gln-synt_C"/>
    <property type="match status" value="1"/>
</dbReference>
<feature type="binding site" evidence="14">
    <location>
        <position position="136"/>
    </location>
    <ligand>
        <name>Mg(2+)</name>
        <dbReference type="ChEBI" id="CHEBI:18420"/>
        <label>1</label>
    </ligand>
</feature>
<feature type="binding site" evidence="12">
    <location>
        <position position="337"/>
    </location>
    <ligand>
        <name>L-glutamate</name>
        <dbReference type="ChEBI" id="CHEBI:29985"/>
    </ligand>
</feature>
<evidence type="ECO:0000256" key="3">
    <source>
        <dbReference type="ARBA" id="ARBA00012937"/>
    </source>
</evidence>
<keyword evidence="7 14" id="KW-0479">Metal-binding</keyword>
<feature type="binding site" evidence="12">
    <location>
        <position position="306"/>
    </location>
    <ligand>
        <name>L-glutamate</name>
        <dbReference type="ChEBI" id="CHEBI:29985"/>
    </ligand>
</feature>
<dbReference type="Gene3D" id="3.10.20.70">
    <property type="entry name" value="Glutamine synthetase, N-terminal domain"/>
    <property type="match status" value="1"/>
</dbReference>
<evidence type="ECO:0000256" key="18">
    <source>
        <dbReference type="RuleBase" id="RU004356"/>
    </source>
</evidence>
<reference evidence="22" key="1">
    <citation type="journal article" date="2020" name="mSystems">
        <title>Genome- and Community-Level Interaction Insights into Carbon Utilization and Element Cycling Functions of Hydrothermarchaeota in Hydrothermal Sediment.</title>
        <authorList>
            <person name="Zhou Z."/>
            <person name="Liu Y."/>
            <person name="Xu W."/>
            <person name="Pan J."/>
            <person name="Luo Z.H."/>
            <person name="Li M."/>
        </authorList>
    </citation>
    <scope>NUCLEOTIDE SEQUENCE [LARGE SCALE GENOMIC DNA]</scope>
    <source>
        <strain evidence="22">SpSt-604</strain>
        <strain evidence="21">SpSt-640</strain>
    </source>
</reference>
<dbReference type="AlphaFoldDB" id="A0A7C4RYZ9"/>
<dbReference type="GO" id="GO:0005737">
    <property type="term" value="C:cytoplasm"/>
    <property type="evidence" value="ECO:0007669"/>
    <property type="project" value="UniProtKB-SubCell"/>
</dbReference>